<reference evidence="7" key="1">
    <citation type="submission" date="2023-03" db="EMBL/GenBank/DDBJ databases">
        <authorList>
            <person name="Steffen K."/>
            <person name="Cardenas P."/>
        </authorList>
    </citation>
    <scope>NUCLEOTIDE SEQUENCE</scope>
</reference>
<dbReference type="SUPFAM" id="SSF53649">
    <property type="entry name" value="Alkaline phosphatase-like"/>
    <property type="match status" value="1"/>
</dbReference>
<dbReference type="InterPro" id="IPR017850">
    <property type="entry name" value="Alkaline_phosphatase_core_sf"/>
</dbReference>
<organism evidence="7 8">
    <name type="scientific">Geodia barretti</name>
    <name type="common">Barrett's horny sponge</name>
    <dbReference type="NCBI Taxonomy" id="519541"/>
    <lineage>
        <taxon>Eukaryota</taxon>
        <taxon>Metazoa</taxon>
        <taxon>Porifera</taxon>
        <taxon>Demospongiae</taxon>
        <taxon>Heteroscleromorpha</taxon>
        <taxon>Tetractinellida</taxon>
        <taxon>Astrophorina</taxon>
        <taxon>Geodiidae</taxon>
        <taxon>Geodia</taxon>
    </lineage>
</organism>
<feature type="domain" description="Sulfatase N-terminal" evidence="6">
    <location>
        <begin position="8"/>
        <end position="342"/>
    </location>
</feature>
<dbReference type="GO" id="GO:0046872">
    <property type="term" value="F:metal ion binding"/>
    <property type="evidence" value="ECO:0007669"/>
    <property type="project" value="UniProtKB-KW"/>
</dbReference>
<evidence type="ECO:0000256" key="2">
    <source>
        <dbReference type="ARBA" id="ARBA00008779"/>
    </source>
</evidence>
<keyword evidence="8" id="KW-1185">Reference proteome</keyword>
<dbReference type="Proteomes" id="UP001174909">
    <property type="component" value="Unassembled WGS sequence"/>
</dbReference>
<dbReference type="PANTHER" id="PTHR45953:SF1">
    <property type="entry name" value="IDURONATE 2-SULFATASE"/>
    <property type="match status" value="1"/>
</dbReference>
<gene>
    <name evidence="7" type="ORF">GBAR_LOCUS14526</name>
</gene>
<comment type="caution">
    <text evidence="7">The sequence shown here is derived from an EMBL/GenBank/DDBJ whole genome shotgun (WGS) entry which is preliminary data.</text>
</comment>
<dbReference type="Gene3D" id="3.40.720.10">
    <property type="entry name" value="Alkaline Phosphatase, subunit A"/>
    <property type="match status" value="1"/>
</dbReference>
<proteinExistence type="inferred from homology"/>
<dbReference type="EMBL" id="CASHTH010002119">
    <property type="protein sequence ID" value="CAI8025099.1"/>
    <property type="molecule type" value="Genomic_DNA"/>
</dbReference>
<evidence type="ECO:0000259" key="6">
    <source>
        <dbReference type="Pfam" id="PF00884"/>
    </source>
</evidence>
<evidence type="ECO:0000256" key="1">
    <source>
        <dbReference type="ARBA" id="ARBA00001913"/>
    </source>
</evidence>
<comment type="cofactor">
    <cofactor evidence="1">
        <name>Ca(2+)</name>
        <dbReference type="ChEBI" id="CHEBI:29108"/>
    </cofactor>
</comment>
<evidence type="ECO:0000256" key="5">
    <source>
        <dbReference type="SAM" id="MobiDB-lite"/>
    </source>
</evidence>
<dbReference type="GO" id="GO:0005737">
    <property type="term" value="C:cytoplasm"/>
    <property type="evidence" value="ECO:0007669"/>
    <property type="project" value="TreeGrafter"/>
</dbReference>
<keyword evidence="4" id="KW-0378">Hydrolase</keyword>
<accession>A0AA35S908</accession>
<evidence type="ECO:0000256" key="4">
    <source>
        <dbReference type="ARBA" id="ARBA00022801"/>
    </source>
</evidence>
<dbReference type="CDD" id="cd16037">
    <property type="entry name" value="sulfatase_like"/>
    <property type="match status" value="1"/>
</dbReference>
<dbReference type="Pfam" id="PF00884">
    <property type="entry name" value="Sulfatase"/>
    <property type="match status" value="1"/>
</dbReference>
<dbReference type="InterPro" id="IPR000917">
    <property type="entry name" value="Sulfatase_N"/>
</dbReference>
<dbReference type="AlphaFoldDB" id="A0AA35S908"/>
<keyword evidence="3" id="KW-0479">Metal-binding</keyword>
<evidence type="ECO:0000313" key="8">
    <source>
        <dbReference type="Proteomes" id="UP001174909"/>
    </source>
</evidence>
<evidence type="ECO:0000313" key="7">
    <source>
        <dbReference type="EMBL" id="CAI8025099.1"/>
    </source>
</evidence>
<feature type="compositionally biased region" description="Low complexity" evidence="5">
    <location>
        <begin position="143"/>
        <end position="153"/>
    </location>
</feature>
<evidence type="ECO:0000256" key="3">
    <source>
        <dbReference type="ARBA" id="ARBA00022723"/>
    </source>
</evidence>
<name>A0AA35S908_GEOBA</name>
<comment type="similarity">
    <text evidence="2">Belongs to the sulfatase family.</text>
</comment>
<feature type="region of interest" description="Disordered" evidence="5">
    <location>
        <begin position="124"/>
        <end position="155"/>
    </location>
</feature>
<sequence>MGTDTERPNLLYIHSDQHNPAVIGCYGDPLVQTPNLDSLAAKGVLFTNVYCPSPVCVPSRMSMLAGRYPSEIEVWTNNHILDSGVPTFAHAMGAADYHPVLIGRMHGLGPDQLHGYAERLVGDHGGNYPGSGEAPKNMRASLQQSGSGQSSYQVHDEDVTASTVNYLDRLGVQKRAGLSAEPFCLSVGFMLPHSPYVARREDYELYRDVMTLPKHHEPYSDALHPYFKWWREWGNLIDVPEAEILSARTAYWALVTRMDIMIGEILKALRKNDLAENTLIIYSSDHGDQMGEHGLWMKRTFYEGSVKVPAILSWPRALPEGVQCDRVLSSLDLNATMLEALGAPPLPNARGRNVLDLVRQPDTEWEDLAFSEYCTYEDCLHRMIRRDEWKLNYYHGQEPQLFNLAEDPDELSDRAQDASCREIREQLTAEVLEGWDPEAVADKMEQKRADLEIIRAWAEHTKPKDQFRWERRPEMDYLD</sequence>
<protein>
    <submittedName>
        <fullName evidence="7">Choline-sulfatase</fullName>
    </submittedName>
</protein>
<dbReference type="PANTHER" id="PTHR45953">
    <property type="entry name" value="IDURONATE 2-SULFATASE"/>
    <property type="match status" value="1"/>
</dbReference>
<dbReference type="GO" id="GO:0008484">
    <property type="term" value="F:sulfuric ester hydrolase activity"/>
    <property type="evidence" value="ECO:0007669"/>
    <property type="project" value="TreeGrafter"/>
</dbReference>